<reference evidence="1 3" key="1">
    <citation type="journal article" date="2014" name="Nat. Genet.">
        <title>Genome and transcriptome of the porcine whipworm Trichuris suis.</title>
        <authorList>
            <person name="Jex A.R."/>
            <person name="Nejsum P."/>
            <person name="Schwarz E.M."/>
            <person name="Hu L."/>
            <person name="Young N.D."/>
            <person name="Hall R.S."/>
            <person name="Korhonen P.K."/>
            <person name="Liao S."/>
            <person name="Thamsborg S."/>
            <person name="Xia J."/>
            <person name="Xu P."/>
            <person name="Wang S."/>
            <person name="Scheerlinck J.P."/>
            <person name="Hofmann A."/>
            <person name="Sternberg P.W."/>
            <person name="Wang J."/>
            <person name="Gasser R.B."/>
        </authorList>
    </citation>
    <scope>NUCLEOTIDE SEQUENCE [LARGE SCALE GENOMIC DNA]</scope>
    <source>
        <strain evidence="2">DCEP-RM93F</strain>
        <strain evidence="1">DCEP-RM93M</strain>
    </source>
</reference>
<name>A0A085MEA1_9BILA</name>
<dbReference type="EMBL" id="KL363199">
    <property type="protein sequence ID" value="KFD55547.1"/>
    <property type="molecule type" value="Genomic_DNA"/>
</dbReference>
<dbReference type="EMBL" id="KL367583">
    <property type="protein sequence ID" value="KFD62976.1"/>
    <property type="molecule type" value="Genomic_DNA"/>
</dbReference>
<accession>A0A085MEA1</accession>
<evidence type="ECO:0000313" key="1">
    <source>
        <dbReference type="EMBL" id="KFD55547.1"/>
    </source>
</evidence>
<sequence>MTQPQEKLQALATSKTLIHRNSNSGISIKRSSSVLFTCCWLSNRPAPPEKLDIDILERRTFCFKCTFPCRFLSSLRANRLPQTSQTNGFSPVCVRICVVKWSLRLKERRHIRH</sequence>
<evidence type="ECO:0000313" key="3">
    <source>
        <dbReference type="Proteomes" id="UP000030764"/>
    </source>
</evidence>
<evidence type="ECO:0000313" key="2">
    <source>
        <dbReference type="EMBL" id="KFD62976.1"/>
    </source>
</evidence>
<dbReference type="Proteomes" id="UP000030758">
    <property type="component" value="Unassembled WGS sequence"/>
</dbReference>
<protein>
    <submittedName>
        <fullName evidence="1">Uncharacterized protein</fullName>
    </submittedName>
</protein>
<dbReference type="AlphaFoldDB" id="A0A085MEA1"/>
<gene>
    <name evidence="1" type="ORF">M513_03599</name>
    <name evidence="2" type="ORF">M514_03599</name>
</gene>
<organism evidence="1 3">
    <name type="scientific">Trichuris suis</name>
    <name type="common">pig whipworm</name>
    <dbReference type="NCBI Taxonomy" id="68888"/>
    <lineage>
        <taxon>Eukaryota</taxon>
        <taxon>Metazoa</taxon>
        <taxon>Ecdysozoa</taxon>
        <taxon>Nematoda</taxon>
        <taxon>Enoplea</taxon>
        <taxon>Dorylaimia</taxon>
        <taxon>Trichinellida</taxon>
        <taxon>Trichuridae</taxon>
        <taxon>Trichuris</taxon>
    </lineage>
</organism>
<keyword evidence="3" id="KW-1185">Reference proteome</keyword>
<dbReference type="Proteomes" id="UP000030764">
    <property type="component" value="Unassembled WGS sequence"/>
</dbReference>
<proteinExistence type="predicted"/>